<comment type="caution">
    <text evidence="9">The sequence shown here is derived from an EMBL/GenBank/DDBJ whole genome shotgun (WGS) entry which is preliminary data.</text>
</comment>
<comment type="catalytic activity">
    <reaction evidence="7 8">
        <text>1D-myo-inositol 1,3,4,6-tetrakisphosphate + ATP = 1D-myo-inositol 1,3,4,5,6-pentakisphosphate + ADP + H(+)</text>
        <dbReference type="Rhea" id="RHEA:12717"/>
        <dbReference type="ChEBI" id="CHEBI:15378"/>
        <dbReference type="ChEBI" id="CHEBI:30616"/>
        <dbReference type="ChEBI" id="CHEBI:57660"/>
        <dbReference type="ChEBI" id="CHEBI:57733"/>
        <dbReference type="ChEBI" id="CHEBI:456216"/>
        <dbReference type="EC" id="2.7.1.140"/>
    </reaction>
</comment>
<dbReference type="Gene3D" id="3.30.470.160">
    <property type="entry name" value="Inositol polyphosphate kinase"/>
    <property type="match status" value="1"/>
</dbReference>
<dbReference type="GO" id="GO:0005634">
    <property type="term" value="C:nucleus"/>
    <property type="evidence" value="ECO:0007669"/>
    <property type="project" value="TreeGrafter"/>
</dbReference>
<evidence type="ECO:0000256" key="6">
    <source>
        <dbReference type="ARBA" id="ARBA00036164"/>
    </source>
</evidence>
<dbReference type="GO" id="GO:0051765">
    <property type="term" value="F:inositol tetrakisphosphate kinase activity"/>
    <property type="evidence" value="ECO:0007669"/>
    <property type="project" value="TreeGrafter"/>
</dbReference>
<dbReference type="AlphaFoldDB" id="A0A7J7ID35"/>
<dbReference type="Pfam" id="PF03770">
    <property type="entry name" value="IPK"/>
    <property type="match status" value="1"/>
</dbReference>
<organism evidence="9 10">
    <name type="scientific">Camellia sinensis</name>
    <name type="common">Tea plant</name>
    <name type="synonym">Thea sinensis</name>
    <dbReference type="NCBI Taxonomy" id="4442"/>
    <lineage>
        <taxon>Eukaryota</taxon>
        <taxon>Viridiplantae</taxon>
        <taxon>Streptophyta</taxon>
        <taxon>Embryophyta</taxon>
        <taxon>Tracheophyta</taxon>
        <taxon>Spermatophyta</taxon>
        <taxon>Magnoliopsida</taxon>
        <taxon>eudicotyledons</taxon>
        <taxon>Gunneridae</taxon>
        <taxon>Pentapetalae</taxon>
        <taxon>asterids</taxon>
        <taxon>Ericales</taxon>
        <taxon>Theaceae</taxon>
        <taxon>Camellia</taxon>
    </lineage>
</organism>
<gene>
    <name evidence="9" type="ORF">HYC85_003307</name>
</gene>
<dbReference type="Proteomes" id="UP000593564">
    <property type="component" value="Unassembled WGS sequence"/>
</dbReference>
<evidence type="ECO:0000256" key="5">
    <source>
        <dbReference type="ARBA" id="ARBA00022840"/>
    </source>
</evidence>
<evidence type="ECO:0000256" key="3">
    <source>
        <dbReference type="ARBA" id="ARBA00022741"/>
    </source>
</evidence>
<sequence>MPFAHHNSRKVAQFFFANQSVFDLRRDENLISYSLDMLKVPAHQVAGHQAGDGKLGPLVDDSGLFYKPLQSGERGSAEVTFYKSFSSNTRIPENIRRFFPVFHGTRVLEASDGSGRCPHLVLQDIVSGHLNPSVMDIKMGANTWPPQSPEDYIAKCLKKDRETASIQLGFRISGFQIYGSKESEFWKPDKQFFKSLSAQDVRLVLNKYVSSNASPDLDLNPNCAFASVAYGGSTGILAQLQELKAWFEDQTIYHFYSCSVLMVYGQEGSGAEVKLVDFAHVVDGEGVIDHNFLGGLCSLIKFISDILTTPPDEYSTKACLQDSQNNQSFCDNGIHE</sequence>
<evidence type="ECO:0000256" key="8">
    <source>
        <dbReference type="RuleBase" id="RU363090"/>
    </source>
</evidence>
<evidence type="ECO:0000256" key="4">
    <source>
        <dbReference type="ARBA" id="ARBA00022777"/>
    </source>
</evidence>
<dbReference type="InterPro" id="IPR038286">
    <property type="entry name" value="IPK_sf"/>
</dbReference>
<evidence type="ECO:0000256" key="7">
    <source>
        <dbReference type="ARBA" id="ARBA00036525"/>
    </source>
</evidence>
<evidence type="ECO:0000313" key="9">
    <source>
        <dbReference type="EMBL" id="KAF5962098.1"/>
    </source>
</evidence>
<reference evidence="9 10" key="2">
    <citation type="submission" date="2020-07" db="EMBL/GenBank/DDBJ databases">
        <title>Genome assembly of wild tea tree DASZ reveals pedigree and selection history of tea varieties.</title>
        <authorList>
            <person name="Zhang W."/>
        </authorList>
    </citation>
    <scope>NUCLEOTIDE SEQUENCE [LARGE SCALE GENOMIC DNA]</scope>
    <source>
        <strain evidence="10">cv. G240</strain>
        <tissue evidence="9">Leaf</tissue>
    </source>
</reference>
<comment type="similarity">
    <text evidence="1 8">Belongs to the inositol phosphokinase (IPK) family.</text>
</comment>
<evidence type="ECO:0000256" key="2">
    <source>
        <dbReference type="ARBA" id="ARBA00022679"/>
    </source>
</evidence>
<evidence type="ECO:0000256" key="1">
    <source>
        <dbReference type="ARBA" id="ARBA00007374"/>
    </source>
</evidence>
<reference evidence="10" key="1">
    <citation type="journal article" date="2020" name="Nat. Commun.">
        <title>Genome assembly of wild tea tree DASZ reveals pedigree and selection history of tea varieties.</title>
        <authorList>
            <person name="Zhang W."/>
            <person name="Zhang Y."/>
            <person name="Qiu H."/>
            <person name="Guo Y."/>
            <person name="Wan H."/>
            <person name="Zhang X."/>
            <person name="Scossa F."/>
            <person name="Alseekh S."/>
            <person name="Zhang Q."/>
            <person name="Wang P."/>
            <person name="Xu L."/>
            <person name="Schmidt M.H."/>
            <person name="Jia X."/>
            <person name="Li D."/>
            <person name="Zhu A."/>
            <person name="Guo F."/>
            <person name="Chen W."/>
            <person name="Ni D."/>
            <person name="Usadel B."/>
            <person name="Fernie A.R."/>
            <person name="Wen W."/>
        </authorList>
    </citation>
    <scope>NUCLEOTIDE SEQUENCE [LARGE SCALE GENOMIC DNA]</scope>
    <source>
        <strain evidence="10">cv. G240</strain>
    </source>
</reference>
<keyword evidence="3 8" id="KW-0547">Nucleotide-binding</keyword>
<dbReference type="EC" id="2.7.1.140" evidence="8"/>
<name>A0A7J7ID35_CAMSI</name>
<keyword evidence="4 8" id="KW-0418">Kinase</keyword>
<evidence type="ECO:0000313" key="10">
    <source>
        <dbReference type="Proteomes" id="UP000593564"/>
    </source>
</evidence>
<proteinExistence type="inferred from homology"/>
<dbReference type="GO" id="GO:0008440">
    <property type="term" value="F:inositol-1,4,5-trisphosphate 3-kinase activity"/>
    <property type="evidence" value="ECO:0007669"/>
    <property type="project" value="TreeGrafter"/>
</dbReference>
<dbReference type="GO" id="GO:0005737">
    <property type="term" value="C:cytoplasm"/>
    <property type="evidence" value="ECO:0007669"/>
    <property type="project" value="TreeGrafter"/>
</dbReference>
<dbReference type="EC" id="2.7.1.151" evidence="8"/>
<keyword evidence="2 8" id="KW-0808">Transferase</keyword>
<dbReference type="PANTHER" id="PTHR12400:SF51">
    <property type="entry name" value="INOSITOL POLYPHOSPHATE MULTIKINASE"/>
    <property type="match status" value="1"/>
</dbReference>
<comment type="catalytic activity">
    <reaction evidence="6 8">
        <text>1D-myo-inositol 1,4,5-trisphosphate + 2 ATP = 1D-myo-inositol 1,3,4,5,6-pentakisphosphate + 2 ADP + 2 H(+)</text>
        <dbReference type="Rhea" id="RHEA:32359"/>
        <dbReference type="ChEBI" id="CHEBI:15378"/>
        <dbReference type="ChEBI" id="CHEBI:30616"/>
        <dbReference type="ChEBI" id="CHEBI:57733"/>
        <dbReference type="ChEBI" id="CHEBI:203600"/>
        <dbReference type="ChEBI" id="CHEBI:456216"/>
        <dbReference type="EC" id="2.7.1.151"/>
    </reaction>
</comment>
<accession>A0A7J7ID35</accession>
<dbReference type="EMBL" id="JACBKZ010000001">
    <property type="protein sequence ID" value="KAF5962098.1"/>
    <property type="molecule type" value="Genomic_DNA"/>
</dbReference>
<keyword evidence="5 8" id="KW-0067">ATP-binding</keyword>
<dbReference type="SUPFAM" id="SSF56104">
    <property type="entry name" value="SAICAR synthase-like"/>
    <property type="match status" value="1"/>
</dbReference>
<keyword evidence="10" id="KW-1185">Reference proteome</keyword>
<comment type="function">
    <text evidence="8">Inositol phosphate kinase with a broad substrate specificity.</text>
</comment>
<dbReference type="PANTHER" id="PTHR12400">
    <property type="entry name" value="INOSITOL POLYPHOSPHATE KINASE"/>
    <property type="match status" value="1"/>
</dbReference>
<protein>
    <recommendedName>
        <fullName evidence="8">Inositol polyphosphate multikinase</fullName>
        <ecNumber evidence="8">2.7.1.140</ecNumber>
        <ecNumber evidence="8">2.7.1.151</ecNumber>
    </recommendedName>
</protein>
<dbReference type="GO" id="GO:0005524">
    <property type="term" value="F:ATP binding"/>
    <property type="evidence" value="ECO:0007669"/>
    <property type="project" value="UniProtKB-KW"/>
</dbReference>
<dbReference type="GO" id="GO:0032958">
    <property type="term" value="P:inositol phosphate biosynthetic process"/>
    <property type="evidence" value="ECO:0007669"/>
    <property type="project" value="InterPro"/>
</dbReference>
<dbReference type="InterPro" id="IPR005522">
    <property type="entry name" value="IPK"/>
</dbReference>